<keyword evidence="3" id="KW-0732">Signal</keyword>
<feature type="compositionally biased region" description="Basic and acidic residues" evidence="8">
    <location>
        <begin position="1"/>
        <end position="17"/>
    </location>
</feature>
<gene>
    <name evidence="10" type="ORF">SEMRO_517_G158711.1</name>
</gene>
<evidence type="ECO:0000256" key="6">
    <source>
        <dbReference type="ARBA" id="ARBA00022840"/>
    </source>
</evidence>
<dbReference type="AlphaFoldDB" id="A0A9N8HIT1"/>
<feature type="transmembrane region" description="Helical" evidence="9">
    <location>
        <begin position="370"/>
        <end position="391"/>
    </location>
</feature>
<evidence type="ECO:0000256" key="1">
    <source>
        <dbReference type="ARBA" id="ARBA00004167"/>
    </source>
</evidence>
<dbReference type="PANTHER" id="PTHR48053">
    <property type="entry name" value="LEUCINE RICH REPEAT FAMILY PROTEIN, EXPRESSED"/>
    <property type="match status" value="1"/>
</dbReference>
<dbReference type="OrthoDB" id="69127at2759"/>
<evidence type="ECO:0000256" key="8">
    <source>
        <dbReference type="SAM" id="MobiDB-lite"/>
    </source>
</evidence>
<dbReference type="GO" id="GO:0016020">
    <property type="term" value="C:membrane"/>
    <property type="evidence" value="ECO:0007669"/>
    <property type="project" value="UniProtKB-SubCell"/>
</dbReference>
<keyword evidence="2" id="KW-0433">Leucine-rich repeat</keyword>
<comment type="subcellular location">
    <subcellularLocation>
        <location evidence="1">Membrane</location>
        <topology evidence="1">Single-pass membrane protein</topology>
    </subcellularLocation>
</comment>
<dbReference type="InterPro" id="IPR051716">
    <property type="entry name" value="Plant_RL_S/T_kinase"/>
</dbReference>
<keyword evidence="9" id="KW-1133">Transmembrane helix</keyword>
<evidence type="ECO:0000256" key="3">
    <source>
        <dbReference type="ARBA" id="ARBA00022729"/>
    </source>
</evidence>
<evidence type="ECO:0000256" key="5">
    <source>
        <dbReference type="ARBA" id="ARBA00022741"/>
    </source>
</evidence>
<feature type="compositionally biased region" description="Low complexity" evidence="8">
    <location>
        <begin position="92"/>
        <end position="111"/>
    </location>
</feature>
<dbReference type="InterPro" id="IPR001611">
    <property type="entry name" value="Leu-rich_rpt"/>
</dbReference>
<dbReference type="SMART" id="SM00369">
    <property type="entry name" value="LRR_TYP"/>
    <property type="match status" value="6"/>
</dbReference>
<keyword evidence="9" id="KW-0812">Transmembrane</keyword>
<keyword evidence="6" id="KW-0067">ATP-binding</keyword>
<keyword evidence="4" id="KW-0677">Repeat</keyword>
<dbReference type="SUPFAM" id="SSF52058">
    <property type="entry name" value="L domain-like"/>
    <property type="match status" value="3"/>
</dbReference>
<evidence type="ECO:0000313" key="10">
    <source>
        <dbReference type="EMBL" id="CAB9512083.1"/>
    </source>
</evidence>
<dbReference type="FunFam" id="3.80.10.10:FF:000095">
    <property type="entry name" value="LRR receptor-like serine/threonine-protein kinase GSO1"/>
    <property type="match status" value="1"/>
</dbReference>
<comment type="caution">
    <text evidence="10">The sequence shown here is derived from an EMBL/GenBank/DDBJ whole genome shotgun (WGS) entry which is preliminary data.</text>
</comment>
<dbReference type="PROSITE" id="PS51450">
    <property type="entry name" value="LRR"/>
    <property type="match status" value="1"/>
</dbReference>
<dbReference type="FunFam" id="3.80.10.10:FF:000041">
    <property type="entry name" value="LRR receptor-like serine/threonine-protein kinase ERECTA"/>
    <property type="match status" value="1"/>
</dbReference>
<name>A0A9N8HIT1_9STRA</name>
<dbReference type="GO" id="GO:0005524">
    <property type="term" value="F:ATP binding"/>
    <property type="evidence" value="ECO:0007669"/>
    <property type="project" value="UniProtKB-KW"/>
</dbReference>
<evidence type="ECO:0000256" key="2">
    <source>
        <dbReference type="ARBA" id="ARBA00022614"/>
    </source>
</evidence>
<keyword evidence="5" id="KW-0547">Nucleotide-binding</keyword>
<dbReference type="EMBL" id="CAICTM010000516">
    <property type="protein sequence ID" value="CAB9512083.1"/>
    <property type="molecule type" value="Genomic_DNA"/>
</dbReference>
<feature type="region of interest" description="Disordered" evidence="8">
    <location>
        <begin position="55"/>
        <end position="114"/>
    </location>
</feature>
<keyword evidence="7 9" id="KW-0472">Membrane</keyword>
<dbReference type="Proteomes" id="UP001153069">
    <property type="component" value="Unassembled WGS sequence"/>
</dbReference>
<evidence type="ECO:0000313" key="11">
    <source>
        <dbReference type="Proteomes" id="UP001153069"/>
    </source>
</evidence>
<evidence type="ECO:0000256" key="4">
    <source>
        <dbReference type="ARBA" id="ARBA00022737"/>
    </source>
</evidence>
<accession>A0A9N8HIT1</accession>
<keyword evidence="11" id="KW-1185">Reference proteome</keyword>
<dbReference type="Gene3D" id="3.80.10.10">
    <property type="entry name" value="Ribonuclease Inhibitor"/>
    <property type="match status" value="2"/>
</dbReference>
<protein>
    <submittedName>
        <fullName evidence="10">Uncharacterized protein</fullName>
    </submittedName>
</protein>
<sequence>MKAEEHNGLNGMEDSRNVGDGSEDENSNGHDDQLGPAVRDALIKRAEAEALQVQRDHEITVARTQEEEDAVKKQSVKTAVPDSRSIKPQPTANQQKQKQQHQAAEEANQAAAEEETMKIVADQASLSTALMLKEDEGIKQEHKNSGIMKAQFSKPQQSGQLSFFSKKEAAIAAGGIPVKGLPTTQVLKESKDLEQEHDMTAMSDLIQMAAEINETAKMEKFAVAANSQDHNNSTAIDDLMQMATELNENAKMEKIANASNSIVQSEPIQQRPGAYMGVPGEALQRANNIRFSLVGASTTGPGEPLVQMDDEASSTLLQTRGDLPTISERQLAVANLVLEDEDEEKSMPAADPVDMQQLQDREQKKKRQKLVFIAVAVSLFIVAAATVGAVVRTQNQREPEAVVLPLTESPTSYGSMTPSEVPSSAPTGALDLLLDSLPDYTLASINNGSDTPQWRAWNWLANHQNITFLPEWRKEQLFALATFFYAFEGDNWNPLIKGHGWMDDTVEECDWFSSGFGYFTPHGQYREWRHPVSPCDELGQYTSLNLGDLQLSGVSIVLPRETTLMTSLSRLHLNYNDFAGPFPSFFQAEFSKMTALTSLDLSDNQLTGSLSSELGLLTSLKRLCMSNTQMSHLIPSELGLLTSLGDLELPGNRLTGRIPSELGLLTSLNTLKLEWNQLSGPLPSEVGKLTALKWFNSGYNELSGLIPSELGLMTSLEATLLAGNRLFGPISSELGLLTTVYMLHLADNQLSGAVPSEIGEMTALNWLELNQNQLTSQMPSELGLLTDLFQLSLNVNQLSGQTAIEVGQLALLEELYLEYNQLTGPVPSELGALTALDFMWLNDNQFTGPVPLEIWLLTSLRELYLNDNQFSGTIPTEVSMMTSLTSLALENNDLTGALPSQLNASMGLSLYGNQFSGTVPDHLCSLLGCNCSLNETPPVSTCAGLTEAPVDWPGLFPTSGADVMLNIQTDEYPEETSWIWQQETNVTGIWGTLESGGPLEDAEHVYSSLFPFNGDAVYRLIVSDSFGDGIPHGWITLTATNQTVLYSLVGTEEFSEITVDVLAGADGSIEVTNSTAL</sequence>
<reference evidence="10" key="1">
    <citation type="submission" date="2020-06" db="EMBL/GenBank/DDBJ databases">
        <authorList>
            <consortium name="Plant Systems Biology data submission"/>
        </authorList>
    </citation>
    <scope>NUCLEOTIDE SEQUENCE</scope>
    <source>
        <strain evidence="10">D6</strain>
    </source>
</reference>
<feature type="region of interest" description="Disordered" evidence="8">
    <location>
        <begin position="1"/>
        <end position="41"/>
    </location>
</feature>
<dbReference type="InterPro" id="IPR032675">
    <property type="entry name" value="LRR_dom_sf"/>
</dbReference>
<proteinExistence type="predicted"/>
<evidence type="ECO:0000256" key="9">
    <source>
        <dbReference type="SAM" id="Phobius"/>
    </source>
</evidence>
<dbReference type="PANTHER" id="PTHR48053:SF126">
    <property type="entry name" value="MDIS1-INTERACTING RECEPTOR LIKE KINASE 2-LIKE ISOFORM X1"/>
    <property type="match status" value="1"/>
</dbReference>
<dbReference type="InterPro" id="IPR003591">
    <property type="entry name" value="Leu-rich_rpt_typical-subtyp"/>
</dbReference>
<evidence type="ECO:0000256" key="7">
    <source>
        <dbReference type="ARBA" id="ARBA00023136"/>
    </source>
</evidence>
<organism evidence="10 11">
    <name type="scientific">Seminavis robusta</name>
    <dbReference type="NCBI Taxonomy" id="568900"/>
    <lineage>
        <taxon>Eukaryota</taxon>
        <taxon>Sar</taxon>
        <taxon>Stramenopiles</taxon>
        <taxon>Ochrophyta</taxon>
        <taxon>Bacillariophyta</taxon>
        <taxon>Bacillariophyceae</taxon>
        <taxon>Bacillariophycidae</taxon>
        <taxon>Naviculales</taxon>
        <taxon>Naviculaceae</taxon>
        <taxon>Seminavis</taxon>
    </lineage>
</organism>
<dbReference type="Pfam" id="PF00560">
    <property type="entry name" value="LRR_1"/>
    <property type="match status" value="3"/>
</dbReference>